<reference evidence="3" key="1">
    <citation type="journal article" date="2010" name="Science">
        <title>Plasticity of animal genome architecture unmasked by rapid evolution of a pelagic tunicate.</title>
        <authorList>
            <person name="Denoeud F."/>
            <person name="Henriet S."/>
            <person name="Mungpakdee S."/>
            <person name="Aury J.M."/>
            <person name="Da Silva C."/>
            <person name="Brinkmann H."/>
            <person name="Mikhaleva J."/>
            <person name="Olsen L.C."/>
            <person name="Jubin C."/>
            <person name="Canestro C."/>
            <person name="Bouquet J.M."/>
            <person name="Danks G."/>
            <person name="Poulain J."/>
            <person name="Campsteijn C."/>
            <person name="Adamski M."/>
            <person name="Cross I."/>
            <person name="Yadetie F."/>
            <person name="Muffato M."/>
            <person name="Louis A."/>
            <person name="Butcher S."/>
            <person name="Tsagkogeorga G."/>
            <person name="Konrad A."/>
            <person name="Singh S."/>
            <person name="Jensen M.F."/>
            <person name="Cong E.H."/>
            <person name="Eikeseth-Otteraa H."/>
            <person name="Noel B."/>
            <person name="Anthouard V."/>
            <person name="Porcel B.M."/>
            <person name="Kachouri-Lafond R."/>
            <person name="Nishino A."/>
            <person name="Ugolini M."/>
            <person name="Chourrout P."/>
            <person name="Nishida H."/>
            <person name="Aasland R."/>
            <person name="Huzurbazar S."/>
            <person name="Westhof E."/>
            <person name="Delsuc F."/>
            <person name="Lehrach H."/>
            <person name="Reinhardt R."/>
            <person name="Weissenbach J."/>
            <person name="Roy S.W."/>
            <person name="Artiguenave F."/>
            <person name="Postlethwait J.H."/>
            <person name="Manak J.R."/>
            <person name="Thompson E.M."/>
            <person name="Jaillon O."/>
            <person name="Du Pasquier L."/>
            <person name="Boudinot P."/>
            <person name="Liberles D.A."/>
            <person name="Volff J.N."/>
            <person name="Philippe H."/>
            <person name="Lenhard B."/>
            <person name="Roest Crollius H."/>
            <person name="Wincker P."/>
            <person name="Chourrout D."/>
        </authorList>
    </citation>
    <scope>NUCLEOTIDE SEQUENCE [LARGE SCALE GENOMIC DNA]</scope>
</reference>
<dbReference type="InterPro" id="IPR018307">
    <property type="entry name" value="ABL9/DENND6_dom"/>
</dbReference>
<comment type="similarity">
    <text evidence="1">Belongs to the DENND6 family.</text>
</comment>
<gene>
    <name evidence="3" type="ORF">GSOID_T00005596001</name>
</gene>
<dbReference type="InParanoid" id="E4XB77"/>
<dbReference type="FunCoup" id="E4XB77">
    <property type="interactions" value="625"/>
</dbReference>
<dbReference type="PROSITE" id="PS50211">
    <property type="entry name" value="DENN"/>
    <property type="match status" value="1"/>
</dbReference>
<dbReference type="Pfam" id="PF09794">
    <property type="entry name" value="Avl9"/>
    <property type="match status" value="1"/>
</dbReference>
<name>E4XB77_OIKDI</name>
<evidence type="ECO:0000313" key="3">
    <source>
        <dbReference type="EMBL" id="CBY08760.1"/>
    </source>
</evidence>
<dbReference type="OrthoDB" id="10265409at2759"/>
<proteinExistence type="inferred from homology"/>
<dbReference type="InterPro" id="IPR024224">
    <property type="entry name" value="DENND6"/>
</dbReference>
<evidence type="ECO:0000259" key="2">
    <source>
        <dbReference type="PROSITE" id="PS50211"/>
    </source>
</evidence>
<dbReference type="Proteomes" id="UP000001307">
    <property type="component" value="Unassembled WGS sequence"/>
</dbReference>
<dbReference type="EMBL" id="FN653033">
    <property type="protein sequence ID" value="CBY08760.1"/>
    <property type="molecule type" value="Genomic_DNA"/>
</dbReference>
<evidence type="ECO:0000256" key="1">
    <source>
        <dbReference type="ARBA" id="ARBA00007159"/>
    </source>
</evidence>
<accession>E4XB77</accession>
<evidence type="ECO:0000313" key="4">
    <source>
        <dbReference type="Proteomes" id="UP000001307"/>
    </source>
</evidence>
<dbReference type="PANTHER" id="PTHR13677">
    <property type="entry name" value="LD41638P"/>
    <property type="match status" value="1"/>
</dbReference>
<sequence length="575" mass="66465">MSEEWGRFHEWMKCVGVVTFDLELGQKLEYCFPPDVKLGEKETSDVCYMAFPDSNSSNEPEIDERFFMRLAIRQRKALSIFNDFLKIHKRLRNESERYLEPETRHFSGIAFFRQVRDASIHRGFYQKAVIILSQLPFHNLFRHIIDLTAPEYFSKGEAALESMAAAVNRWPSPIAGETMELPFLGSVLRVRLPAYGEAQTVRSVESNQLLPTMAPSRGTTLIPQISDLDLYRPLYTAFYHLSVLWELTLLGEPLLVVSATPKQCSQAVLGLTSLIRPFHYCNEMRPYFTIHDSDFKDLTQPFTNNSDSSTDQNKRRQGLMLGVTNPFFCKTLTKWPHVLKCGGLDDKMSKKTKSLDKIKTLELNPGFYSKHTGYLDKDKASIEKVVKNVLSNTRRPPEVASAMIRRYFATLTRSFEFPLERYISSLMPLKKQIDPFKPPPPPHPFEVKTFLLSLSRSGPQLTSSITGDWTSLYRDFFRRPNFFGWLERKKIEMRDKILELHAEATSEADVLGWAEDKTEVEIMDLLLQMKQKVGDLEQLKLFRIRNGVILQMEHLKDCLPYDTQKIFQMPQPTTL</sequence>
<dbReference type="GO" id="GO:0055037">
    <property type="term" value="C:recycling endosome"/>
    <property type="evidence" value="ECO:0007669"/>
    <property type="project" value="TreeGrafter"/>
</dbReference>
<organism evidence="3">
    <name type="scientific">Oikopleura dioica</name>
    <name type="common">Tunicate</name>
    <dbReference type="NCBI Taxonomy" id="34765"/>
    <lineage>
        <taxon>Eukaryota</taxon>
        <taxon>Metazoa</taxon>
        <taxon>Chordata</taxon>
        <taxon>Tunicata</taxon>
        <taxon>Appendicularia</taxon>
        <taxon>Copelata</taxon>
        <taxon>Oikopleuridae</taxon>
        <taxon>Oikopleura</taxon>
    </lineage>
</organism>
<dbReference type="GO" id="GO:0005085">
    <property type="term" value="F:guanyl-nucleotide exchange factor activity"/>
    <property type="evidence" value="ECO:0007669"/>
    <property type="project" value="InterPro"/>
</dbReference>
<dbReference type="PANTHER" id="PTHR13677:SF0">
    <property type="entry name" value="LD41638P"/>
    <property type="match status" value="1"/>
</dbReference>
<dbReference type="InterPro" id="IPR037516">
    <property type="entry name" value="Tripartite_DENN"/>
</dbReference>
<dbReference type="AlphaFoldDB" id="E4XB77"/>
<feature type="domain" description="UDENN" evidence="2">
    <location>
        <begin position="13"/>
        <end position="490"/>
    </location>
</feature>
<protein>
    <recommendedName>
        <fullName evidence="2">UDENN domain-containing protein</fullName>
    </recommendedName>
</protein>
<keyword evidence="4" id="KW-1185">Reference proteome</keyword>